<evidence type="ECO:0000313" key="3">
    <source>
        <dbReference type="Proteomes" id="UP001189429"/>
    </source>
</evidence>
<reference evidence="2" key="1">
    <citation type="submission" date="2023-10" db="EMBL/GenBank/DDBJ databases">
        <authorList>
            <person name="Chen Y."/>
            <person name="Shah S."/>
            <person name="Dougan E. K."/>
            <person name="Thang M."/>
            <person name="Chan C."/>
        </authorList>
    </citation>
    <scope>NUCLEOTIDE SEQUENCE [LARGE SCALE GENOMIC DNA]</scope>
</reference>
<comment type="caution">
    <text evidence="2">The sequence shown here is derived from an EMBL/GenBank/DDBJ whole genome shotgun (WGS) entry which is preliminary data.</text>
</comment>
<proteinExistence type="predicted"/>
<accession>A0ABN9WX96</accession>
<feature type="region of interest" description="Disordered" evidence="1">
    <location>
        <begin position="79"/>
        <end position="117"/>
    </location>
</feature>
<evidence type="ECO:0008006" key="4">
    <source>
        <dbReference type="Google" id="ProtNLM"/>
    </source>
</evidence>
<keyword evidence="3" id="KW-1185">Reference proteome</keyword>
<dbReference type="Proteomes" id="UP001189429">
    <property type="component" value="Unassembled WGS sequence"/>
</dbReference>
<dbReference type="EMBL" id="CAUYUJ010019482">
    <property type="protein sequence ID" value="CAK0891484.1"/>
    <property type="molecule type" value="Genomic_DNA"/>
</dbReference>
<sequence>MELPGAVSGDELLEAGAALDPRGASRPPAGGRRAASLALGALAAVALTAAAAARWARPAARGGGLAAGGVVTLQDRERRVRARAGTTARPPLAPRWTASARSPSAAPTGEAAATSATQRTNDDWAVCLESCQEGAHEDETDGEYDQYGQFQKFEWSCKKLGDRSLPACGSFESKKKCDPARCTWTGEACRETCSLFASAEECSTDSCTWDEACIDACSTFGNASACPSERCEWLGDSCVKACWKMSPDSCDDSRCILGDEGCQVDPCSAPGEDCSKTKCCSADRGGQGMTCFKKDSTWASCSEECVKEGGPDGSKWSCAQLGNRTPMSVSCAWGGDDCSKTKCCANDGFTCIKKDELFSGCQQTTAKTTWVTKQVEVPADWDGTVLGYGHGESQCRQAGEGEAVAGTSLYCFVAIIPDSSEAELMQVAEQRNAGMYACDAHDLFHSWESGSAGWDTGESTLVNTDVFIKIFSQVKEKGTFLKHDWTIKADADCVFVPERVRGQISSFNPPASTSIYLKNNGQDPDLGNHGFLGAIEIFSRKAMQMYFDNAEGCEKFFGLGCGEDGFFKGCMDALEVCFVPAYDMHDASREHCWTPACSPEENRAAFHPLKTKEKWNECLDLLEGKAAWQQQQ</sequence>
<protein>
    <recommendedName>
        <fullName evidence="4">Nucleotide-diphospho-sugar transferase domain-containing protein</fullName>
    </recommendedName>
</protein>
<name>A0ABN9WX96_9DINO</name>
<evidence type="ECO:0000313" key="2">
    <source>
        <dbReference type="EMBL" id="CAK0891484.1"/>
    </source>
</evidence>
<organism evidence="2 3">
    <name type="scientific">Prorocentrum cordatum</name>
    <dbReference type="NCBI Taxonomy" id="2364126"/>
    <lineage>
        <taxon>Eukaryota</taxon>
        <taxon>Sar</taxon>
        <taxon>Alveolata</taxon>
        <taxon>Dinophyceae</taxon>
        <taxon>Prorocentrales</taxon>
        <taxon>Prorocentraceae</taxon>
        <taxon>Prorocentrum</taxon>
    </lineage>
</organism>
<evidence type="ECO:0000256" key="1">
    <source>
        <dbReference type="SAM" id="MobiDB-lite"/>
    </source>
</evidence>
<feature type="compositionally biased region" description="Low complexity" evidence="1">
    <location>
        <begin position="83"/>
        <end position="117"/>
    </location>
</feature>
<gene>
    <name evidence="2" type="ORF">PCOR1329_LOCUS71428</name>
</gene>